<gene>
    <name evidence="5" type="ORF">TRITD_2Bv1G235570</name>
</gene>
<keyword evidence="3" id="KW-0328">Glycosyltransferase</keyword>
<dbReference type="SUPFAM" id="SSF53756">
    <property type="entry name" value="UDP-Glycosyltransferase/glycogen phosphorylase"/>
    <property type="match status" value="1"/>
</dbReference>
<comment type="similarity">
    <text evidence="1 3">Belongs to the UDP-glycosyltransferase family.</text>
</comment>
<evidence type="ECO:0000256" key="2">
    <source>
        <dbReference type="ARBA" id="ARBA00022679"/>
    </source>
</evidence>
<evidence type="ECO:0000313" key="5">
    <source>
        <dbReference type="EMBL" id="VAH52970.1"/>
    </source>
</evidence>
<dbReference type="GO" id="GO:0008194">
    <property type="term" value="F:UDP-glycosyltransferase activity"/>
    <property type="evidence" value="ECO:0007669"/>
    <property type="project" value="InterPro"/>
</dbReference>
<evidence type="ECO:0000256" key="1">
    <source>
        <dbReference type="ARBA" id="ARBA00009995"/>
    </source>
</evidence>
<dbReference type="PANTHER" id="PTHR48045">
    <property type="entry name" value="UDP-GLYCOSYLTRANSFERASE 72B1"/>
    <property type="match status" value="1"/>
</dbReference>
<dbReference type="EMBL" id="LT934114">
    <property type="protein sequence ID" value="VAH52970.1"/>
    <property type="molecule type" value="Genomic_DNA"/>
</dbReference>
<dbReference type="Proteomes" id="UP000324705">
    <property type="component" value="Chromosome 2B"/>
</dbReference>
<sequence length="463" mass="50262">MRPDQTIMADAALADHPPCRVVALPYPGRGHVNAMLSLCRLLAARGVATTVILTEEWVGLVGAAEPLLPACVRLTAIPNVIPSEHGRAADYPGFSDAVNTRMEAPVQRLLEEMLQLQSPDMAAVVVVADFLLQWAVPMALKRAVKACTFCPFSATNFAALYHFERLMAGSSLGVEDPMWDQFIPGQTCLTMREFQPILSGEASRVRFKARIRSARAGQCVLFSSFYELEAGVMDSLSSEPSSPRVYSIGPCIPYTTLGEEPRDEYYWAWLDTQPAGSVLYVSLGSFLSLPPSQLAELAMGLAASGVKFMWALHDQAHSQVRPLLGGNGNGVLVPWCDQLKVLCHPSVGGFLTHCGMNSVLEAVFAGVPMLTLPIGMDQPTNSRLVVDVWKIGYSLKEKMQPDGIITREAIARAVETLMSSSDLPQSNGVRSRALLWRDASRSAIQEGGSSSTDLNSFLRCMIS</sequence>
<accession>A0A9R1Q072</accession>
<dbReference type="CDD" id="cd03784">
    <property type="entry name" value="GT1_Gtf-like"/>
    <property type="match status" value="1"/>
</dbReference>
<keyword evidence="2 3" id="KW-0808">Transferase</keyword>
<dbReference type="Gene3D" id="3.40.50.2000">
    <property type="entry name" value="Glycogen Phosphorylase B"/>
    <property type="match status" value="2"/>
</dbReference>
<dbReference type="Gramene" id="TRITD2Bv1G235570.2">
    <property type="protein sequence ID" value="TRITD2Bv1G235570.2"/>
    <property type="gene ID" value="TRITD2Bv1G235570"/>
</dbReference>
<dbReference type="AlphaFoldDB" id="A0A9R1Q072"/>
<evidence type="ECO:0000313" key="6">
    <source>
        <dbReference type="Proteomes" id="UP000324705"/>
    </source>
</evidence>
<dbReference type="PANTHER" id="PTHR48045:SF22">
    <property type="entry name" value="UDP-GLUCURONOSYL_UDP-GLUCOSYLTRANSFERASE"/>
    <property type="match status" value="1"/>
</dbReference>
<name>A0A9R1Q072_TRITD</name>
<organism evidence="5 6">
    <name type="scientific">Triticum turgidum subsp. durum</name>
    <name type="common">Durum wheat</name>
    <name type="synonym">Triticum durum</name>
    <dbReference type="NCBI Taxonomy" id="4567"/>
    <lineage>
        <taxon>Eukaryota</taxon>
        <taxon>Viridiplantae</taxon>
        <taxon>Streptophyta</taxon>
        <taxon>Embryophyta</taxon>
        <taxon>Tracheophyta</taxon>
        <taxon>Spermatophyta</taxon>
        <taxon>Magnoliopsida</taxon>
        <taxon>Liliopsida</taxon>
        <taxon>Poales</taxon>
        <taxon>Poaceae</taxon>
        <taxon>BOP clade</taxon>
        <taxon>Pooideae</taxon>
        <taxon>Triticodae</taxon>
        <taxon>Triticeae</taxon>
        <taxon>Triticinae</taxon>
        <taxon>Triticum</taxon>
    </lineage>
</organism>
<dbReference type="InterPro" id="IPR035595">
    <property type="entry name" value="UDP_glycos_trans_CS"/>
</dbReference>
<proteinExistence type="inferred from homology"/>
<dbReference type="PROSITE" id="PS00375">
    <property type="entry name" value="UDPGT"/>
    <property type="match status" value="1"/>
</dbReference>
<dbReference type="OMA" id="QDTNSRQ"/>
<dbReference type="InterPro" id="IPR002213">
    <property type="entry name" value="UDP_glucos_trans"/>
</dbReference>
<evidence type="ECO:0000256" key="4">
    <source>
        <dbReference type="RuleBase" id="RU362057"/>
    </source>
</evidence>
<keyword evidence="6" id="KW-1185">Reference proteome</keyword>
<reference evidence="5 6" key="1">
    <citation type="submission" date="2017-09" db="EMBL/GenBank/DDBJ databases">
        <authorList>
            <consortium name="International Durum Wheat Genome Sequencing Consortium (IDWGSC)"/>
            <person name="Milanesi L."/>
        </authorList>
    </citation>
    <scope>NUCLEOTIDE SEQUENCE [LARGE SCALE GENOMIC DNA]</scope>
    <source>
        <strain evidence="6">cv. Svevo</strain>
    </source>
</reference>
<dbReference type="EC" id="2.4.1.-" evidence="4"/>
<dbReference type="FunFam" id="3.40.50.2000:FF:000060">
    <property type="entry name" value="Glycosyltransferase"/>
    <property type="match status" value="1"/>
</dbReference>
<evidence type="ECO:0000256" key="3">
    <source>
        <dbReference type="RuleBase" id="RU003718"/>
    </source>
</evidence>
<dbReference type="Pfam" id="PF00201">
    <property type="entry name" value="UDPGT"/>
    <property type="match status" value="1"/>
</dbReference>
<protein>
    <recommendedName>
        <fullName evidence="4">Glycosyltransferase</fullName>
        <ecNumber evidence="4">2.4.1.-</ecNumber>
    </recommendedName>
</protein>